<dbReference type="GO" id="GO:0000050">
    <property type="term" value="P:urea cycle"/>
    <property type="evidence" value="ECO:0007669"/>
    <property type="project" value="UniProtKB-UniPathway"/>
</dbReference>
<evidence type="ECO:0000256" key="11">
    <source>
        <dbReference type="PROSITE-ProRule" id="PRU00742"/>
    </source>
</evidence>
<feature type="binding site" evidence="10">
    <location>
        <position position="128"/>
    </location>
    <ligand>
        <name>Mn(2+)</name>
        <dbReference type="ChEBI" id="CHEBI:29035"/>
        <label>1</label>
    </ligand>
</feature>
<accession>A0A1E5XNZ7</accession>
<dbReference type="InterPro" id="IPR014033">
    <property type="entry name" value="Arginase"/>
</dbReference>
<dbReference type="GO" id="GO:0005737">
    <property type="term" value="C:cytoplasm"/>
    <property type="evidence" value="ECO:0007669"/>
    <property type="project" value="TreeGrafter"/>
</dbReference>
<dbReference type="Gene3D" id="3.40.800.10">
    <property type="entry name" value="Ureohydrolase domain"/>
    <property type="match status" value="1"/>
</dbReference>
<dbReference type="PANTHER" id="PTHR43782:SF3">
    <property type="entry name" value="ARGINASE"/>
    <property type="match status" value="1"/>
</dbReference>
<reference evidence="14 15" key="1">
    <citation type="journal article" date="2015" name="Genome Announc.">
        <title>Genome Assemblies of Three Soil-Associated Devosia species: D. insulae, D. limi, and D. soli.</title>
        <authorList>
            <person name="Hassan Y.I."/>
            <person name="Lepp D."/>
            <person name="Zhou T."/>
        </authorList>
    </citation>
    <scope>NUCLEOTIDE SEQUENCE [LARGE SCALE GENOMIC DNA]</scope>
    <source>
        <strain evidence="14 15">DS-56</strain>
    </source>
</reference>
<evidence type="ECO:0000256" key="4">
    <source>
        <dbReference type="ARBA" id="ARBA00022503"/>
    </source>
</evidence>
<dbReference type="GO" id="GO:0004053">
    <property type="term" value="F:arginase activity"/>
    <property type="evidence" value="ECO:0007669"/>
    <property type="project" value="UniProtKB-UniRule"/>
</dbReference>
<dbReference type="SUPFAM" id="SSF52768">
    <property type="entry name" value="Arginase/deacetylase"/>
    <property type="match status" value="1"/>
</dbReference>
<dbReference type="Proteomes" id="UP000095463">
    <property type="component" value="Unassembled WGS sequence"/>
</dbReference>
<dbReference type="InterPro" id="IPR006035">
    <property type="entry name" value="Ureohydrolase"/>
</dbReference>
<dbReference type="AlphaFoldDB" id="A0A1E5XNZ7"/>
<feature type="binding site" evidence="10">
    <location>
        <position position="230"/>
    </location>
    <ligand>
        <name>Mn(2+)</name>
        <dbReference type="ChEBI" id="CHEBI:29035"/>
        <label>1</label>
    </ligand>
</feature>
<feature type="binding site" evidence="10">
    <location>
        <position position="232"/>
    </location>
    <ligand>
        <name>Mn(2+)</name>
        <dbReference type="ChEBI" id="CHEBI:29035"/>
        <label>2</label>
    </ligand>
</feature>
<dbReference type="InterPro" id="IPR023696">
    <property type="entry name" value="Ureohydrolase_dom_sf"/>
</dbReference>
<dbReference type="GO" id="GO:0030145">
    <property type="term" value="F:manganese ion binding"/>
    <property type="evidence" value="ECO:0007669"/>
    <property type="project" value="TreeGrafter"/>
</dbReference>
<evidence type="ECO:0000256" key="6">
    <source>
        <dbReference type="ARBA" id="ARBA00022801"/>
    </source>
</evidence>
<name>A0A1E5XNZ7_9HYPH</name>
<keyword evidence="5 10" id="KW-0479">Metal-binding</keyword>
<dbReference type="CDD" id="cd09989">
    <property type="entry name" value="Arginase"/>
    <property type="match status" value="1"/>
</dbReference>
<sequence>MLHDARARRPAAGNRIDLIGVPTDAGASCRGAALGPDDLRTAGLAERLAGLGYAVADLGDINVDRRLTAAAEIEALAIGASQAGYQSLENGARPVFLGGDHSISMGSVAGVARHCRDAGRPLFVLWFDAHGDFNTWSTTETGNIHGMSLARLCGEPGFANDAAWFAEVDPANVMILGARALDCEEAQLIEARGVQVVDMDAVRIAGVATPLRHFLDRVEAANGHLHLSLDVDAMDPSLAPGVGTTVPGGLTLAEGRLVMEMLHRSGRVGSLDLVELNPVLDRYGKSADLMVDLAARLFGEAATATRLARLPDLATA</sequence>
<dbReference type="PANTHER" id="PTHR43782">
    <property type="entry name" value="ARGINASE"/>
    <property type="match status" value="1"/>
</dbReference>
<feature type="binding site" evidence="10">
    <location>
        <position position="132"/>
    </location>
    <ligand>
        <name>Mn(2+)</name>
        <dbReference type="ChEBI" id="CHEBI:29035"/>
        <label>1</label>
    </ligand>
</feature>
<evidence type="ECO:0000256" key="10">
    <source>
        <dbReference type="PIRSR" id="PIRSR036979-1"/>
    </source>
</evidence>
<comment type="cofactor">
    <cofactor evidence="10 13">
        <name>Mn(2+)</name>
        <dbReference type="ChEBI" id="CHEBI:29035"/>
    </cofactor>
    <text evidence="10 13">Binds 2 manganese ions per subunit.</text>
</comment>
<dbReference type="UniPathway" id="UPA00158">
    <property type="reaction ID" value="UER00270"/>
</dbReference>
<comment type="similarity">
    <text evidence="11 12">Belongs to the arginase family.</text>
</comment>
<evidence type="ECO:0000256" key="7">
    <source>
        <dbReference type="ARBA" id="ARBA00023211"/>
    </source>
</evidence>
<evidence type="ECO:0000256" key="3">
    <source>
        <dbReference type="ARBA" id="ARBA00018123"/>
    </source>
</evidence>
<keyword evidence="7 10" id="KW-0464">Manganese</keyword>
<dbReference type="EC" id="3.5.3.1" evidence="2 9"/>
<evidence type="ECO:0000256" key="13">
    <source>
        <dbReference type="RuleBase" id="RU361159"/>
    </source>
</evidence>
<evidence type="ECO:0000256" key="5">
    <source>
        <dbReference type="ARBA" id="ARBA00022723"/>
    </source>
</evidence>
<dbReference type="PROSITE" id="PS51409">
    <property type="entry name" value="ARGINASE_2"/>
    <property type="match status" value="1"/>
</dbReference>
<evidence type="ECO:0000313" key="14">
    <source>
        <dbReference type="EMBL" id="OEO30289.1"/>
    </source>
</evidence>
<evidence type="ECO:0000256" key="9">
    <source>
        <dbReference type="NCBIfam" id="TIGR01229"/>
    </source>
</evidence>
<dbReference type="Pfam" id="PF00491">
    <property type="entry name" value="Arginase"/>
    <property type="match status" value="1"/>
</dbReference>
<organism evidence="14 15">
    <name type="scientific">Devosia insulae DS-56</name>
    <dbReference type="NCBI Taxonomy" id="1116389"/>
    <lineage>
        <taxon>Bacteria</taxon>
        <taxon>Pseudomonadati</taxon>
        <taxon>Pseudomonadota</taxon>
        <taxon>Alphaproteobacteria</taxon>
        <taxon>Hyphomicrobiales</taxon>
        <taxon>Devosiaceae</taxon>
        <taxon>Devosia</taxon>
    </lineage>
</organism>
<comment type="caution">
    <text evidence="14">The sequence shown here is derived from an EMBL/GenBank/DDBJ whole genome shotgun (WGS) entry which is preliminary data.</text>
</comment>
<dbReference type="PRINTS" id="PR00116">
    <property type="entry name" value="ARGINASE"/>
</dbReference>
<keyword evidence="4 13" id="KW-0056">Arginine metabolism</keyword>
<comment type="pathway">
    <text evidence="1">Nitrogen metabolism; urea cycle; L-ornithine and urea from L-arginine: step 1/1.</text>
</comment>
<dbReference type="OrthoDB" id="9788689at2"/>
<dbReference type="GO" id="GO:0006525">
    <property type="term" value="P:arginine metabolic process"/>
    <property type="evidence" value="ECO:0007669"/>
    <property type="project" value="UniProtKB-KW"/>
</dbReference>
<gene>
    <name evidence="14" type="ORF">VW23_022105</name>
</gene>
<keyword evidence="6 12" id="KW-0378">Hydrolase</keyword>
<evidence type="ECO:0000256" key="2">
    <source>
        <dbReference type="ARBA" id="ARBA00012168"/>
    </source>
</evidence>
<dbReference type="InterPro" id="IPR020855">
    <property type="entry name" value="Ureohydrolase_Mn_BS"/>
</dbReference>
<evidence type="ECO:0000256" key="1">
    <source>
        <dbReference type="ARBA" id="ARBA00005098"/>
    </source>
</evidence>
<dbReference type="RefSeq" id="WP_069910496.1">
    <property type="nucleotide sequence ID" value="NZ_LAJE02000219.1"/>
</dbReference>
<dbReference type="EMBL" id="LAJE02000219">
    <property type="protein sequence ID" value="OEO30289.1"/>
    <property type="molecule type" value="Genomic_DNA"/>
</dbReference>
<evidence type="ECO:0000313" key="15">
    <source>
        <dbReference type="Proteomes" id="UP000095463"/>
    </source>
</evidence>
<feature type="binding site" evidence="10">
    <location>
        <position position="130"/>
    </location>
    <ligand>
        <name>Mn(2+)</name>
        <dbReference type="ChEBI" id="CHEBI:29035"/>
        <label>1</label>
    </ligand>
</feature>
<feature type="binding site" evidence="10">
    <location>
        <position position="101"/>
    </location>
    <ligand>
        <name>Mn(2+)</name>
        <dbReference type="ChEBI" id="CHEBI:29035"/>
        <label>1</label>
    </ligand>
</feature>
<evidence type="ECO:0000256" key="12">
    <source>
        <dbReference type="RuleBase" id="RU003684"/>
    </source>
</evidence>
<dbReference type="FunFam" id="3.40.800.10:FF:000012">
    <property type="entry name" value="Arginase"/>
    <property type="match status" value="1"/>
</dbReference>
<comment type="catalytic activity">
    <reaction evidence="8 13">
        <text>L-arginine + H2O = urea + L-ornithine</text>
        <dbReference type="Rhea" id="RHEA:20569"/>
        <dbReference type="ChEBI" id="CHEBI:15377"/>
        <dbReference type="ChEBI" id="CHEBI:16199"/>
        <dbReference type="ChEBI" id="CHEBI:32682"/>
        <dbReference type="ChEBI" id="CHEBI:46911"/>
        <dbReference type="EC" id="3.5.3.1"/>
    </reaction>
</comment>
<dbReference type="PIRSF" id="PIRSF036979">
    <property type="entry name" value="Arginase"/>
    <property type="match status" value="1"/>
</dbReference>
<dbReference type="NCBIfam" id="TIGR01229">
    <property type="entry name" value="rocF_arginase"/>
    <property type="match status" value="1"/>
</dbReference>
<evidence type="ECO:0000256" key="8">
    <source>
        <dbReference type="ARBA" id="ARBA00047391"/>
    </source>
</evidence>
<protein>
    <recommendedName>
        <fullName evidence="3 9">Arginase</fullName>
        <ecNumber evidence="2 9">3.5.3.1</ecNumber>
    </recommendedName>
</protein>
<proteinExistence type="inferred from homology"/>
<dbReference type="PROSITE" id="PS01053">
    <property type="entry name" value="ARGINASE_1"/>
    <property type="match status" value="1"/>
</dbReference>
<keyword evidence="15" id="KW-1185">Reference proteome</keyword>